<evidence type="ECO:0000313" key="3">
    <source>
        <dbReference type="Proteomes" id="UP001199296"/>
    </source>
</evidence>
<dbReference type="PANTHER" id="PTHR42663">
    <property type="entry name" value="HYDROLASE C777.06C-RELATED-RELATED"/>
    <property type="match status" value="1"/>
</dbReference>
<dbReference type="Pfam" id="PF12706">
    <property type="entry name" value="Lactamase_B_2"/>
    <property type="match status" value="1"/>
</dbReference>
<gene>
    <name evidence="2" type="ORF">LJ207_06410</name>
</gene>
<keyword evidence="3" id="KW-1185">Reference proteome</keyword>
<dbReference type="InterPro" id="IPR001279">
    <property type="entry name" value="Metallo-B-lactamas"/>
</dbReference>
<name>A0AAW4WWB7_9FIRM</name>
<dbReference type="Proteomes" id="UP001199296">
    <property type="component" value="Unassembled WGS sequence"/>
</dbReference>
<organism evidence="2 3">
    <name type="scientific">Halanaerobium polyolivorans</name>
    <dbReference type="NCBI Taxonomy" id="2886943"/>
    <lineage>
        <taxon>Bacteria</taxon>
        <taxon>Bacillati</taxon>
        <taxon>Bacillota</taxon>
        <taxon>Clostridia</taxon>
        <taxon>Halanaerobiales</taxon>
        <taxon>Halanaerobiaceae</taxon>
        <taxon>Halanaerobium</taxon>
    </lineage>
</organism>
<protein>
    <submittedName>
        <fullName evidence="2">Pyrroloquinoline quinone biosynthesis protein PqqB</fullName>
    </submittedName>
</protein>
<dbReference type="EMBL" id="JAJFAT010000007">
    <property type="protein sequence ID" value="MCC3144950.1"/>
    <property type="molecule type" value="Genomic_DNA"/>
</dbReference>
<dbReference type="RefSeq" id="WP_229345363.1">
    <property type="nucleotide sequence ID" value="NZ_JAJFAT010000007.1"/>
</dbReference>
<sequence length="298" mass="34118">MRWLVDQVLLKVLGTAQDGGHPQLNCQCSHCQAARADSSLKRLQSSLGLLDKEEAKSFIFDASPAFSEQLDNLNELAQKNKFKTDHLSGILITHAHLGHYTGLLYLGKEALNSFQMPVYLSQKMLVFLKNNAPWSDLFKNNNLKAEIFDFNKEYSLTKNINFKALAINHRNENADTAGFLVMTTGKAFFYLPDLDKWQGFEKRFREILAKVDYVFLDGTFFDKKELGELRGRDLNEVPHPPIIETIALFSDLSKAEKAKFHFTHFNHTNRILDLDAKKAEYVENHGFKLLKKAQEFSL</sequence>
<evidence type="ECO:0000313" key="2">
    <source>
        <dbReference type="EMBL" id="MCC3144950.1"/>
    </source>
</evidence>
<accession>A0AAW4WWB7</accession>
<evidence type="ECO:0000259" key="1">
    <source>
        <dbReference type="Pfam" id="PF12706"/>
    </source>
</evidence>
<dbReference type="PANTHER" id="PTHR42663:SF7">
    <property type="entry name" value="COENZYME PQQ SYNTHESIS PROTEIN B"/>
    <property type="match status" value="1"/>
</dbReference>
<reference evidence="2 3" key="1">
    <citation type="submission" date="2021-10" db="EMBL/GenBank/DDBJ databases">
        <authorList>
            <person name="Grouzdev D.S."/>
            <person name="Pantiukh K.S."/>
            <person name="Krutkina M.S."/>
        </authorList>
    </citation>
    <scope>NUCLEOTIDE SEQUENCE [LARGE SCALE GENOMIC DNA]</scope>
    <source>
        <strain evidence="2 3">Z-7514</strain>
    </source>
</reference>
<dbReference type="InterPro" id="IPR036866">
    <property type="entry name" value="RibonucZ/Hydroxyglut_hydro"/>
</dbReference>
<proteinExistence type="predicted"/>
<comment type="caution">
    <text evidence="2">The sequence shown here is derived from an EMBL/GenBank/DDBJ whole genome shotgun (WGS) entry which is preliminary data.</text>
</comment>
<dbReference type="AlphaFoldDB" id="A0AAW4WWB7"/>
<dbReference type="Gene3D" id="3.60.15.10">
    <property type="entry name" value="Ribonuclease Z/Hydroxyacylglutathione hydrolase-like"/>
    <property type="match status" value="1"/>
</dbReference>
<feature type="domain" description="Metallo-beta-lactamase" evidence="1">
    <location>
        <begin position="58"/>
        <end position="262"/>
    </location>
</feature>
<dbReference type="SUPFAM" id="SSF56281">
    <property type="entry name" value="Metallo-hydrolase/oxidoreductase"/>
    <property type="match status" value="1"/>
</dbReference>